<protein>
    <recommendedName>
        <fullName evidence="3">DUF2007 domain-containing protein</fullName>
    </recommendedName>
</protein>
<evidence type="ECO:0000313" key="2">
    <source>
        <dbReference type="EMBL" id="EQD38813.1"/>
    </source>
</evidence>
<accession>T0ZPQ4</accession>
<dbReference type="SUPFAM" id="SSF54913">
    <property type="entry name" value="GlnB-like"/>
    <property type="match status" value="1"/>
</dbReference>
<dbReference type="EMBL" id="AUZZ01008171">
    <property type="protein sequence ID" value="EQD38813.1"/>
    <property type="molecule type" value="Genomic_DNA"/>
</dbReference>
<organism evidence="1">
    <name type="scientific">mine drainage metagenome</name>
    <dbReference type="NCBI Taxonomy" id="410659"/>
    <lineage>
        <taxon>unclassified sequences</taxon>
        <taxon>metagenomes</taxon>
        <taxon>ecological metagenomes</taxon>
    </lineage>
</organism>
<dbReference type="AlphaFoldDB" id="T0ZPQ4"/>
<evidence type="ECO:0008006" key="3">
    <source>
        <dbReference type="Google" id="ProtNLM"/>
    </source>
</evidence>
<name>T0ZPQ4_9ZZZZ</name>
<dbReference type="InterPro" id="IPR011322">
    <property type="entry name" value="N-reg_PII-like_a/b"/>
</dbReference>
<reference evidence="1" key="2">
    <citation type="journal article" date="2014" name="ISME J.">
        <title>Microbial stratification in low pH oxic and suboxic macroscopic growths along an acid mine drainage.</title>
        <authorList>
            <person name="Mendez-Garcia C."/>
            <person name="Mesa V."/>
            <person name="Sprenger R.R."/>
            <person name="Richter M."/>
            <person name="Diez M.S."/>
            <person name="Solano J."/>
            <person name="Bargiela R."/>
            <person name="Golyshina O.V."/>
            <person name="Manteca A."/>
            <person name="Ramos J.L."/>
            <person name="Gallego J.R."/>
            <person name="Llorente I."/>
            <person name="Martins Dos Santos V.A."/>
            <person name="Jensen O.N."/>
            <person name="Pelaez A.I."/>
            <person name="Sanchez J."/>
            <person name="Ferrer M."/>
        </authorList>
    </citation>
    <scope>NUCLEOTIDE SEQUENCE</scope>
</reference>
<reference evidence="1" key="1">
    <citation type="submission" date="2013-08" db="EMBL/GenBank/DDBJ databases">
        <authorList>
            <person name="Mendez C."/>
            <person name="Richter M."/>
            <person name="Ferrer M."/>
            <person name="Sanchez J."/>
        </authorList>
    </citation>
    <scope>NUCLEOTIDE SEQUENCE</scope>
</reference>
<evidence type="ECO:0000313" key="1">
    <source>
        <dbReference type="EMBL" id="EQD31790.1"/>
    </source>
</evidence>
<gene>
    <name evidence="1" type="ORF">B1B_17987</name>
    <name evidence="2" type="ORF">B2A_11328</name>
</gene>
<proteinExistence type="predicted"/>
<dbReference type="EMBL" id="AUZY01012024">
    <property type="protein sequence ID" value="EQD31790.1"/>
    <property type="molecule type" value="Genomic_DNA"/>
</dbReference>
<sequence length="74" mass="8200">MTVAVFDDVVNARIVAGRLEVEGFAVRIEDQHLVQMDWLYALAVGGIKLQVLASDVPRAQRVLQDDYSDCLPSI</sequence>
<comment type="caution">
    <text evidence="1">The sequence shown here is derived from an EMBL/GenBank/DDBJ whole genome shotgun (WGS) entry which is preliminary data.</text>
</comment>